<keyword evidence="1" id="KW-1133">Transmembrane helix</keyword>
<proteinExistence type="predicted"/>
<dbReference type="AlphaFoldDB" id="A0A6A5SGK9"/>
<organism evidence="2 3">
    <name type="scientific">Clathrospora elynae</name>
    <dbReference type="NCBI Taxonomy" id="706981"/>
    <lineage>
        <taxon>Eukaryota</taxon>
        <taxon>Fungi</taxon>
        <taxon>Dikarya</taxon>
        <taxon>Ascomycota</taxon>
        <taxon>Pezizomycotina</taxon>
        <taxon>Dothideomycetes</taxon>
        <taxon>Pleosporomycetidae</taxon>
        <taxon>Pleosporales</taxon>
        <taxon>Diademaceae</taxon>
        <taxon>Clathrospora</taxon>
    </lineage>
</organism>
<dbReference type="Proteomes" id="UP000800038">
    <property type="component" value="Unassembled WGS sequence"/>
</dbReference>
<keyword evidence="1" id="KW-0812">Transmembrane</keyword>
<dbReference type="EMBL" id="ML976131">
    <property type="protein sequence ID" value="KAF1937626.1"/>
    <property type="molecule type" value="Genomic_DNA"/>
</dbReference>
<evidence type="ECO:0000313" key="2">
    <source>
        <dbReference type="EMBL" id="KAF1937626.1"/>
    </source>
</evidence>
<evidence type="ECO:0000313" key="3">
    <source>
        <dbReference type="Proteomes" id="UP000800038"/>
    </source>
</evidence>
<keyword evidence="1" id="KW-0472">Membrane</keyword>
<name>A0A6A5SGK9_9PLEO</name>
<accession>A0A6A5SGK9</accession>
<evidence type="ECO:0000256" key="1">
    <source>
        <dbReference type="SAM" id="Phobius"/>
    </source>
</evidence>
<feature type="transmembrane region" description="Helical" evidence="1">
    <location>
        <begin position="51"/>
        <end position="71"/>
    </location>
</feature>
<gene>
    <name evidence="2" type="ORF">EJ02DRAFT_49757</name>
</gene>
<keyword evidence="3" id="KW-1185">Reference proteome</keyword>
<protein>
    <submittedName>
        <fullName evidence="2">Uncharacterized protein</fullName>
    </submittedName>
</protein>
<sequence length="90" mass="10673">MREMHDYDDLSSTTRISNYMDRPSTLEYGAMYIWADYHVPKVSYRRATECLIVYYTLLYIQCYGFCVYYIVTVPQSSTPGRTSEHTKERA</sequence>
<reference evidence="2" key="1">
    <citation type="journal article" date="2020" name="Stud. Mycol.">
        <title>101 Dothideomycetes genomes: a test case for predicting lifestyles and emergence of pathogens.</title>
        <authorList>
            <person name="Haridas S."/>
            <person name="Albert R."/>
            <person name="Binder M."/>
            <person name="Bloem J."/>
            <person name="Labutti K."/>
            <person name="Salamov A."/>
            <person name="Andreopoulos B."/>
            <person name="Baker S."/>
            <person name="Barry K."/>
            <person name="Bills G."/>
            <person name="Bluhm B."/>
            <person name="Cannon C."/>
            <person name="Castanera R."/>
            <person name="Culley D."/>
            <person name="Daum C."/>
            <person name="Ezra D."/>
            <person name="Gonzalez J."/>
            <person name="Henrissat B."/>
            <person name="Kuo A."/>
            <person name="Liang C."/>
            <person name="Lipzen A."/>
            <person name="Lutzoni F."/>
            <person name="Magnuson J."/>
            <person name="Mondo S."/>
            <person name="Nolan M."/>
            <person name="Ohm R."/>
            <person name="Pangilinan J."/>
            <person name="Park H.-J."/>
            <person name="Ramirez L."/>
            <person name="Alfaro M."/>
            <person name="Sun H."/>
            <person name="Tritt A."/>
            <person name="Yoshinaga Y."/>
            <person name="Zwiers L.-H."/>
            <person name="Turgeon B."/>
            <person name="Goodwin S."/>
            <person name="Spatafora J."/>
            <person name="Crous P."/>
            <person name="Grigoriev I."/>
        </authorList>
    </citation>
    <scope>NUCLEOTIDE SEQUENCE</scope>
    <source>
        <strain evidence="2">CBS 161.51</strain>
    </source>
</reference>